<proteinExistence type="predicted"/>
<accession>A0A2T5GBR9</accession>
<protein>
    <submittedName>
        <fullName evidence="2">LmbE family protein</fullName>
    </submittedName>
</protein>
<dbReference type="SUPFAM" id="SSF102588">
    <property type="entry name" value="LmbE-like"/>
    <property type="match status" value="1"/>
</dbReference>
<gene>
    <name evidence="2" type="ORF">HSCHL_1687</name>
</gene>
<evidence type="ECO:0000313" key="2">
    <source>
        <dbReference type="EMBL" id="PTQ53622.1"/>
    </source>
</evidence>
<evidence type="ECO:0000256" key="1">
    <source>
        <dbReference type="SAM" id="MobiDB-lite"/>
    </source>
</evidence>
<dbReference type="Pfam" id="PF02585">
    <property type="entry name" value="PIG-L"/>
    <property type="match status" value="1"/>
</dbReference>
<dbReference type="EMBL" id="PEBV01000013">
    <property type="protein sequence ID" value="PTQ53622.1"/>
    <property type="molecule type" value="Genomic_DNA"/>
</dbReference>
<feature type="region of interest" description="Disordered" evidence="1">
    <location>
        <begin position="167"/>
        <end position="193"/>
    </location>
</feature>
<dbReference type="PANTHER" id="PTHR12993:SF11">
    <property type="entry name" value="N-ACETYLGLUCOSAMINYL-PHOSPHATIDYLINOSITOL DE-N-ACETYLASE"/>
    <property type="match status" value="1"/>
</dbReference>
<evidence type="ECO:0000313" key="3">
    <source>
        <dbReference type="Proteomes" id="UP000244180"/>
    </source>
</evidence>
<dbReference type="PANTHER" id="PTHR12993">
    <property type="entry name" value="N-ACETYLGLUCOSAMINYL-PHOSPHATIDYLINOSITOL DE-N-ACETYLASE-RELATED"/>
    <property type="match status" value="1"/>
</dbReference>
<dbReference type="Gene3D" id="2.70.180.10">
    <property type="entry name" value="Hypothetical protein YojF"/>
    <property type="match status" value="1"/>
</dbReference>
<dbReference type="Pfam" id="PF08830">
    <property type="entry name" value="DUF1806"/>
    <property type="match status" value="1"/>
</dbReference>
<comment type="caution">
    <text evidence="2">The sequence shown here is derived from an EMBL/GenBank/DDBJ whole genome shotgun (WGS) entry which is preliminary data.</text>
</comment>
<dbReference type="NCBIfam" id="TIGR04000">
    <property type="entry name" value="thiol_BshB2"/>
    <property type="match status" value="1"/>
</dbReference>
<dbReference type="InterPro" id="IPR023841">
    <property type="entry name" value="BshB2"/>
</dbReference>
<dbReference type="SUPFAM" id="SSF89442">
    <property type="entry name" value="Hypothetical protein YojF"/>
    <property type="match status" value="1"/>
</dbReference>
<sequence length="417" mass="44579">MRAAEAGRRNRRAKRGNGAMERLEGAALERARAALRRWEGRTAYVHLETTQGAYARHHRGEAHPVGGLVQNARVVIERASLLGPGPYRLGLVTVDGYALVEGLTHWEEAGGGPDGRPEDALAFYALLADGKLAAAFILSTAPRALAGRALVGTEVLDLAAAAEASEHPAPFGGTASVPDAGSGSPPLGPPGATVLSIFPHPDDETFAAGATLARWAASGARVVAVTLTLGELGRSLGDPPFATRLTLSDVRRQELAAALRALGVERIVLMHLHDKTVEFVDREALVRRLLETIETYRPQTIVTYYPGYAVHPDHDATGEAVAAAVARLPRDRRPAVYGAAFAPGWERLGPPDYVVEAGAFWPKKLAALRAHASQTGALFREYEALLAAGDQAAEAAFLARFREERFWRVDVETGRDP</sequence>
<name>A0A2T5GBR9_HYDSH</name>
<dbReference type="GO" id="GO:0016811">
    <property type="term" value="F:hydrolase activity, acting on carbon-nitrogen (but not peptide) bonds, in linear amides"/>
    <property type="evidence" value="ECO:0007669"/>
    <property type="project" value="TreeGrafter"/>
</dbReference>
<dbReference type="InterPro" id="IPR003737">
    <property type="entry name" value="GlcNAc_PI_deacetylase-related"/>
</dbReference>
<dbReference type="Proteomes" id="UP000244180">
    <property type="component" value="Unassembled WGS sequence"/>
</dbReference>
<reference evidence="2 3" key="1">
    <citation type="submission" date="2017-08" db="EMBL/GenBank/DDBJ databases">
        <title>Burning lignite coal seam in the remote Altai Mountains harbors a hydrogen-driven thermophilic microbial community.</title>
        <authorList>
            <person name="Kadnikov V.V."/>
            <person name="Mardanov A.V."/>
            <person name="Ivasenko D."/>
            <person name="Beletsky A.V."/>
            <person name="Karnachuk O.V."/>
            <person name="Ravin N.V."/>
        </authorList>
    </citation>
    <scope>NUCLEOTIDE SEQUENCE [LARGE SCALE GENOMIC DNA]</scope>
    <source>
        <strain evidence="2">AL33</strain>
    </source>
</reference>
<dbReference type="InterPro" id="IPR014934">
    <property type="entry name" value="DUF1806"/>
</dbReference>
<dbReference type="AlphaFoldDB" id="A0A2T5GBR9"/>
<dbReference type="Gene3D" id="3.40.50.10320">
    <property type="entry name" value="LmbE-like"/>
    <property type="match status" value="1"/>
</dbReference>
<organism evidence="2 3">
    <name type="scientific">Hydrogenibacillus schlegelii</name>
    <name type="common">Bacillus schlegelii</name>
    <dbReference type="NCBI Taxonomy" id="1484"/>
    <lineage>
        <taxon>Bacteria</taxon>
        <taxon>Bacillati</taxon>
        <taxon>Bacillota</taxon>
        <taxon>Bacilli</taxon>
        <taxon>Bacillales</taxon>
        <taxon>Bacillales Family X. Incertae Sedis</taxon>
        <taxon>Hydrogenibacillus</taxon>
    </lineage>
</organism>
<dbReference type="InterPro" id="IPR036492">
    <property type="entry name" value="YojF_sf"/>
</dbReference>
<dbReference type="InterPro" id="IPR024078">
    <property type="entry name" value="LmbE-like_dom_sf"/>
</dbReference>